<dbReference type="PROSITE" id="PS00690">
    <property type="entry name" value="DEAH_ATP_HELICASE"/>
    <property type="match status" value="1"/>
</dbReference>
<keyword evidence="8" id="KW-0238">DNA-binding</keyword>
<dbReference type="GO" id="GO:0005694">
    <property type="term" value="C:chromosome"/>
    <property type="evidence" value="ECO:0007669"/>
    <property type="project" value="InterPro"/>
</dbReference>
<dbReference type="GO" id="GO:0046872">
    <property type="term" value="F:metal ion binding"/>
    <property type="evidence" value="ECO:0007669"/>
    <property type="project" value="UniProtKB-KW"/>
</dbReference>
<feature type="region of interest" description="Disordered" evidence="14">
    <location>
        <begin position="976"/>
        <end position="1034"/>
    </location>
</feature>
<feature type="compositionally biased region" description="Basic and acidic residues" evidence="14">
    <location>
        <begin position="1002"/>
        <end position="1014"/>
    </location>
</feature>
<comment type="subcellular location">
    <subcellularLocation>
        <location evidence="1">Nucleus</location>
    </subcellularLocation>
</comment>
<protein>
    <recommendedName>
        <fullName evidence="12">DNA 3'-5' helicase</fullName>
        <ecNumber evidence="12">5.6.2.4</ecNumber>
    </recommendedName>
</protein>
<comment type="catalytic activity">
    <reaction evidence="13">
        <text>ATP + H2O = ADP + phosphate + H(+)</text>
        <dbReference type="Rhea" id="RHEA:13065"/>
        <dbReference type="ChEBI" id="CHEBI:15377"/>
        <dbReference type="ChEBI" id="CHEBI:15378"/>
        <dbReference type="ChEBI" id="CHEBI:30616"/>
        <dbReference type="ChEBI" id="CHEBI:43474"/>
        <dbReference type="ChEBI" id="CHEBI:456216"/>
    </reaction>
</comment>
<dbReference type="InterPro" id="IPR011545">
    <property type="entry name" value="DEAD/DEAH_box_helicase_dom"/>
</dbReference>
<dbReference type="InterPro" id="IPR002464">
    <property type="entry name" value="DNA/RNA_helicase_DEAH_CS"/>
</dbReference>
<dbReference type="NCBIfam" id="TIGR00614">
    <property type="entry name" value="recQ_fam"/>
    <property type="match status" value="1"/>
</dbReference>
<comment type="catalytic activity">
    <reaction evidence="11">
        <text>Couples ATP hydrolysis with the unwinding of duplex DNA by translocating in the 3'-5' direction.</text>
        <dbReference type="EC" id="5.6.2.4"/>
    </reaction>
</comment>
<dbReference type="InterPro" id="IPR027417">
    <property type="entry name" value="P-loop_NTPase"/>
</dbReference>
<evidence type="ECO:0000256" key="9">
    <source>
        <dbReference type="ARBA" id="ARBA00023235"/>
    </source>
</evidence>
<evidence type="ECO:0000313" key="18">
    <source>
        <dbReference type="Proteomes" id="UP000791440"/>
    </source>
</evidence>
<keyword evidence="5" id="KW-0378">Hydrolase</keyword>
<dbReference type="Proteomes" id="UP000791440">
    <property type="component" value="Unassembled WGS sequence"/>
</dbReference>
<dbReference type="Pfam" id="PF08236">
    <property type="entry name" value="SRI"/>
    <property type="match status" value="1"/>
</dbReference>
<evidence type="ECO:0000256" key="2">
    <source>
        <dbReference type="ARBA" id="ARBA00005446"/>
    </source>
</evidence>
<dbReference type="GO" id="GO:0005737">
    <property type="term" value="C:cytoplasm"/>
    <property type="evidence" value="ECO:0007669"/>
    <property type="project" value="TreeGrafter"/>
</dbReference>
<dbReference type="PROSITE" id="PS51192">
    <property type="entry name" value="HELICASE_ATP_BIND_1"/>
    <property type="match status" value="1"/>
</dbReference>
<dbReference type="Gene3D" id="6.10.250.3140">
    <property type="match status" value="1"/>
</dbReference>
<feature type="domain" description="Helicase C-terminal" evidence="16">
    <location>
        <begin position="228"/>
        <end position="387"/>
    </location>
</feature>
<evidence type="ECO:0000256" key="14">
    <source>
        <dbReference type="SAM" id="MobiDB-lite"/>
    </source>
</evidence>
<dbReference type="Pfam" id="PF00270">
    <property type="entry name" value="DEAD"/>
    <property type="match status" value="1"/>
</dbReference>
<evidence type="ECO:0000256" key="7">
    <source>
        <dbReference type="ARBA" id="ARBA00022840"/>
    </source>
</evidence>
<evidence type="ECO:0000256" key="12">
    <source>
        <dbReference type="ARBA" id="ARBA00034808"/>
    </source>
</evidence>
<dbReference type="InterPro" id="IPR013257">
    <property type="entry name" value="SRI"/>
</dbReference>
<dbReference type="EC" id="5.6.2.4" evidence="12"/>
<dbReference type="AlphaFoldDB" id="A0A922CR09"/>
<dbReference type="InterPro" id="IPR001650">
    <property type="entry name" value="Helicase_C-like"/>
</dbReference>
<evidence type="ECO:0000256" key="5">
    <source>
        <dbReference type="ARBA" id="ARBA00022801"/>
    </source>
</evidence>
<feature type="compositionally biased region" description="Basic residues" evidence="14">
    <location>
        <begin position="846"/>
        <end position="856"/>
    </location>
</feature>
<evidence type="ECO:0000256" key="6">
    <source>
        <dbReference type="ARBA" id="ARBA00022806"/>
    </source>
</evidence>
<dbReference type="GO" id="GO:0016787">
    <property type="term" value="F:hydrolase activity"/>
    <property type="evidence" value="ECO:0007669"/>
    <property type="project" value="UniProtKB-KW"/>
</dbReference>
<dbReference type="GO" id="GO:0009378">
    <property type="term" value="F:four-way junction helicase activity"/>
    <property type="evidence" value="ECO:0007669"/>
    <property type="project" value="TreeGrafter"/>
</dbReference>
<feature type="compositionally biased region" description="Basic and acidic residues" evidence="14">
    <location>
        <begin position="1025"/>
        <end position="1034"/>
    </location>
</feature>
<keyword evidence="7" id="KW-0067">ATP-binding</keyword>
<evidence type="ECO:0000259" key="16">
    <source>
        <dbReference type="PROSITE" id="PS51194"/>
    </source>
</evidence>
<reference evidence="17" key="1">
    <citation type="journal article" date="2016" name="Insect Biochem. Mol. Biol.">
        <title>Multifaceted biological insights from a draft genome sequence of the tobacco hornworm moth, Manduca sexta.</title>
        <authorList>
            <person name="Kanost M.R."/>
            <person name="Arrese E.L."/>
            <person name="Cao X."/>
            <person name="Chen Y.R."/>
            <person name="Chellapilla S."/>
            <person name="Goldsmith M.R."/>
            <person name="Grosse-Wilde E."/>
            <person name="Heckel D.G."/>
            <person name="Herndon N."/>
            <person name="Jiang H."/>
            <person name="Papanicolaou A."/>
            <person name="Qu J."/>
            <person name="Soulages J.L."/>
            <person name="Vogel H."/>
            <person name="Walters J."/>
            <person name="Waterhouse R.M."/>
            <person name="Ahn S.J."/>
            <person name="Almeida F.C."/>
            <person name="An C."/>
            <person name="Aqrawi P."/>
            <person name="Bretschneider A."/>
            <person name="Bryant W.B."/>
            <person name="Bucks S."/>
            <person name="Chao H."/>
            <person name="Chevignon G."/>
            <person name="Christen J.M."/>
            <person name="Clarke D.F."/>
            <person name="Dittmer N.T."/>
            <person name="Ferguson L.C.F."/>
            <person name="Garavelou S."/>
            <person name="Gordon K.H.J."/>
            <person name="Gunaratna R.T."/>
            <person name="Han Y."/>
            <person name="Hauser F."/>
            <person name="He Y."/>
            <person name="Heidel-Fischer H."/>
            <person name="Hirsh A."/>
            <person name="Hu Y."/>
            <person name="Jiang H."/>
            <person name="Kalra D."/>
            <person name="Klinner C."/>
            <person name="Konig C."/>
            <person name="Kovar C."/>
            <person name="Kroll A.R."/>
            <person name="Kuwar S.S."/>
            <person name="Lee S.L."/>
            <person name="Lehman R."/>
            <person name="Li K."/>
            <person name="Li Z."/>
            <person name="Liang H."/>
            <person name="Lovelace S."/>
            <person name="Lu Z."/>
            <person name="Mansfield J.H."/>
            <person name="McCulloch K.J."/>
            <person name="Mathew T."/>
            <person name="Morton B."/>
            <person name="Muzny D.M."/>
            <person name="Neunemann D."/>
            <person name="Ongeri F."/>
            <person name="Pauchet Y."/>
            <person name="Pu L.L."/>
            <person name="Pyrousis I."/>
            <person name="Rao X.J."/>
            <person name="Redding A."/>
            <person name="Roesel C."/>
            <person name="Sanchez-Gracia A."/>
            <person name="Schaack S."/>
            <person name="Shukla A."/>
            <person name="Tetreau G."/>
            <person name="Wang Y."/>
            <person name="Xiong G.H."/>
            <person name="Traut W."/>
            <person name="Walsh T.K."/>
            <person name="Worley K.C."/>
            <person name="Wu D."/>
            <person name="Wu W."/>
            <person name="Wu Y.Q."/>
            <person name="Zhang X."/>
            <person name="Zou Z."/>
            <person name="Zucker H."/>
            <person name="Briscoe A.D."/>
            <person name="Burmester T."/>
            <person name="Clem R.J."/>
            <person name="Feyereisen R."/>
            <person name="Grimmelikhuijzen C.J.P."/>
            <person name="Hamodrakas S.J."/>
            <person name="Hansson B.S."/>
            <person name="Huguet E."/>
            <person name="Jermiin L.S."/>
            <person name="Lan Q."/>
            <person name="Lehman H.K."/>
            <person name="Lorenzen M."/>
            <person name="Merzendorfer H."/>
            <person name="Michalopoulos I."/>
            <person name="Morton D.B."/>
            <person name="Muthukrishnan S."/>
            <person name="Oakeshott J.G."/>
            <person name="Palmer W."/>
            <person name="Park Y."/>
            <person name="Passarelli A.L."/>
            <person name="Rozas J."/>
            <person name="Schwartz L.M."/>
            <person name="Smith W."/>
            <person name="Southgate A."/>
            <person name="Vilcinskas A."/>
            <person name="Vogt R."/>
            <person name="Wang P."/>
            <person name="Werren J."/>
            <person name="Yu X.Q."/>
            <person name="Zhou J.J."/>
            <person name="Brown S.J."/>
            <person name="Scherer S.E."/>
            <person name="Richards S."/>
            <person name="Blissard G.W."/>
        </authorList>
    </citation>
    <scope>NUCLEOTIDE SEQUENCE</scope>
</reference>
<evidence type="ECO:0000313" key="17">
    <source>
        <dbReference type="EMBL" id="KAG6455074.1"/>
    </source>
</evidence>
<dbReference type="SUPFAM" id="SSF52540">
    <property type="entry name" value="P-loop containing nucleoside triphosphate hydrolases"/>
    <property type="match status" value="1"/>
</dbReference>
<dbReference type="SMART" id="SM00487">
    <property type="entry name" value="DEXDc"/>
    <property type="match status" value="1"/>
</dbReference>
<evidence type="ECO:0000256" key="4">
    <source>
        <dbReference type="ARBA" id="ARBA00022741"/>
    </source>
</evidence>
<sequence>MMENITEKLFQYFGHRKFKSDLQEQAIRAISRRIHDVFVSMPTGSGKSLCFQLPAMLQDNKVAIVFSPLLALIKDQIDHLTKLKINAESINSKMTTKDRERVLNDLRSMKPNTKFLYVTPEQAATGTFKSLIEHLVKYKKVSYIVVDEAHCVSEWGHDFRPDYIKLGDLREKYKMIPWVALTATASVEVVKDILENLKLLKPVAQYKTPSFRKNLFYDVIYQNVVEDEIGHLYEFLKKSLKEDENVKPKDKNAVIVYCRTRDQTEHLANVLTKRGLKSAAYHGGLKTSERISVQEGWSRGEYPCVCATISFGMGVDKASVRAVAHWGIAQNVAAYYQESGRAGRDGKLAFCRIYYCHSERNAVDFLLKTEIARSRTPEQKQRCKNAYKSFEIMVKYCEDVKCRHRTFATYFGEEPPVCARRCDACADERAARRALEQHLRRASAPHAHVAQPATPADYADLYGEGRYGQIRDTESYYGGDSSGSDGENNKCRVAEETKSLIMKEFANRKKSIEGKRHHQVDAESAKHSKCKAADCTGNKVNGLTVPIRESYLSLLTTALKENLANTKDVDKTIKPLSNYDVEQCAIGIEYEAFSNSTVVSLYRRALSRLITTIKACNDTICSQLKSFEPKKRGTLGEFIKEYEGNKQQVGFVKASEMDVGNVDHSRDTKQLSKADKETKRKANSFKRDPLTQTKLQGFFNKASHELKNNSNESDNDDTLIFKEMNSNDSTLKLYDNVSSQKNVGENNLIYNISNDKEANISGNSKSDDEPKTLVINITLQGVSSTKKEDKVTVATDTKTNPVKTVEDNLKSPEKPKSTSKKKLKALFGESSDSDNDCKKSKESKKSNSKKHKHKKRETTDCMDRKHGSKEIKKETSKSPRLKPVTAHSIQLLDSDSDRELVIDEKFESSEKDKIPKTSEEHDQNHNNKKENIDDTVIINNKNEADSLEDVLSDDIEEADLDKAHKLSREAEEVLQKLKQFSEQPPEPIIEKATNIKTSPVTDRTKENQAKEPESHHRKRKLSLSKSDEHAKHEKKIKLEPTVKKSEKVDVASLVVKLLMPYYKKKKISSRDLFKVTARHIVHQLLAIQVTEEAAINLLLKKTFSRDIKIKKESDLPIKLNLSKVV</sequence>
<keyword evidence="18" id="KW-1185">Reference proteome</keyword>
<dbReference type="InterPro" id="IPR032284">
    <property type="entry name" value="RecQ_Zn-bd"/>
</dbReference>
<evidence type="ECO:0000256" key="10">
    <source>
        <dbReference type="ARBA" id="ARBA00023242"/>
    </source>
</evidence>
<dbReference type="FunFam" id="3.40.50.300:FF:000444">
    <property type="entry name" value="ATP-dependent DNA helicase"/>
    <property type="match status" value="1"/>
</dbReference>
<dbReference type="SMART" id="SM00490">
    <property type="entry name" value="HELICc"/>
    <property type="match status" value="1"/>
</dbReference>
<feature type="region of interest" description="Disordered" evidence="14">
    <location>
        <begin position="802"/>
        <end position="937"/>
    </location>
</feature>
<dbReference type="Gene3D" id="3.40.50.300">
    <property type="entry name" value="P-loop containing nucleotide triphosphate hydrolases"/>
    <property type="match status" value="2"/>
</dbReference>
<keyword evidence="3" id="KW-0479">Metal-binding</keyword>
<feature type="domain" description="Helicase ATP-binding" evidence="15">
    <location>
        <begin position="28"/>
        <end position="203"/>
    </location>
</feature>
<dbReference type="InterPro" id="IPR014001">
    <property type="entry name" value="Helicase_ATP-bd"/>
</dbReference>
<comment type="similarity">
    <text evidence="2">Belongs to the helicase family. RecQ subfamily.</text>
</comment>
<evidence type="ECO:0000256" key="11">
    <source>
        <dbReference type="ARBA" id="ARBA00034617"/>
    </source>
</evidence>
<evidence type="ECO:0000259" key="15">
    <source>
        <dbReference type="PROSITE" id="PS51192"/>
    </source>
</evidence>
<comment type="caution">
    <text evidence="17">The sequence shown here is derived from an EMBL/GenBank/DDBJ whole genome shotgun (WGS) entry which is preliminary data.</text>
</comment>
<dbReference type="EMBL" id="JH668481">
    <property type="protein sequence ID" value="KAG6455074.1"/>
    <property type="molecule type" value="Genomic_DNA"/>
</dbReference>
<dbReference type="PROSITE" id="PS51194">
    <property type="entry name" value="HELICASE_CTER"/>
    <property type="match status" value="1"/>
</dbReference>
<keyword evidence="9" id="KW-0413">Isomerase</keyword>
<dbReference type="Pfam" id="PF16124">
    <property type="entry name" value="RecQ_Zn_bind"/>
    <property type="match status" value="1"/>
</dbReference>
<feature type="compositionally biased region" description="Basic and acidic residues" evidence="14">
    <location>
        <begin position="835"/>
        <end position="845"/>
    </location>
</feature>
<keyword evidence="6" id="KW-0347">Helicase</keyword>
<feature type="region of interest" description="Disordered" evidence="14">
    <location>
        <begin position="662"/>
        <end position="685"/>
    </location>
</feature>
<accession>A0A922CR09</accession>
<gene>
    <name evidence="17" type="ORF">O3G_MSEX009010</name>
</gene>
<evidence type="ECO:0000256" key="8">
    <source>
        <dbReference type="ARBA" id="ARBA00023125"/>
    </source>
</evidence>
<evidence type="ECO:0000256" key="3">
    <source>
        <dbReference type="ARBA" id="ARBA00022723"/>
    </source>
</evidence>
<dbReference type="GO" id="GO:0003677">
    <property type="term" value="F:DNA binding"/>
    <property type="evidence" value="ECO:0007669"/>
    <property type="project" value="UniProtKB-KW"/>
</dbReference>
<dbReference type="GO" id="GO:0000724">
    <property type="term" value="P:double-strand break repair via homologous recombination"/>
    <property type="evidence" value="ECO:0007669"/>
    <property type="project" value="TreeGrafter"/>
</dbReference>
<name>A0A922CR09_MANSE</name>
<feature type="compositionally biased region" description="Basic and acidic residues" evidence="14">
    <location>
        <begin position="857"/>
        <end position="877"/>
    </location>
</feature>
<feature type="compositionally biased region" description="Basic and acidic residues" evidence="14">
    <location>
        <begin position="804"/>
        <end position="816"/>
    </location>
</feature>
<dbReference type="InterPro" id="IPR004589">
    <property type="entry name" value="DNA_helicase_ATP-dep_RecQ"/>
</dbReference>
<dbReference type="OrthoDB" id="10261556at2759"/>
<organism evidence="17 18">
    <name type="scientific">Manduca sexta</name>
    <name type="common">Tobacco hawkmoth</name>
    <name type="synonym">Tobacco hornworm</name>
    <dbReference type="NCBI Taxonomy" id="7130"/>
    <lineage>
        <taxon>Eukaryota</taxon>
        <taxon>Metazoa</taxon>
        <taxon>Ecdysozoa</taxon>
        <taxon>Arthropoda</taxon>
        <taxon>Hexapoda</taxon>
        <taxon>Insecta</taxon>
        <taxon>Pterygota</taxon>
        <taxon>Neoptera</taxon>
        <taxon>Endopterygota</taxon>
        <taxon>Lepidoptera</taxon>
        <taxon>Glossata</taxon>
        <taxon>Ditrysia</taxon>
        <taxon>Bombycoidea</taxon>
        <taxon>Sphingidae</taxon>
        <taxon>Sphinginae</taxon>
        <taxon>Sphingini</taxon>
        <taxon>Manduca</taxon>
    </lineage>
</organism>
<dbReference type="PANTHER" id="PTHR13710:SF152">
    <property type="entry name" value="ATP-DEPENDENT DNA HELICASE Q5"/>
    <property type="match status" value="1"/>
</dbReference>
<dbReference type="Pfam" id="PF00271">
    <property type="entry name" value="Helicase_C"/>
    <property type="match status" value="1"/>
</dbReference>
<evidence type="ECO:0000256" key="1">
    <source>
        <dbReference type="ARBA" id="ARBA00004123"/>
    </source>
</evidence>
<dbReference type="PANTHER" id="PTHR13710">
    <property type="entry name" value="DNA HELICASE RECQ FAMILY MEMBER"/>
    <property type="match status" value="1"/>
</dbReference>
<dbReference type="GO" id="GO:0005634">
    <property type="term" value="C:nucleus"/>
    <property type="evidence" value="ECO:0007669"/>
    <property type="project" value="UniProtKB-SubCell"/>
</dbReference>
<keyword evidence="10" id="KW-0539">Nucleus</keyword>
<proteinExistence type="inferred from homology"/>
<keyword evidence="4" id="KW-0547">Nucleotide-binding</keyword>
<feature type="compositionally biased region" description="Basic and acidic residues" evidence="14">
    <location>
        <begin position="895"/>
        <end position="932"/>
    </location>
</feature>
<dbReference type="GO" id="GO:0005524">
    <property type="term" value="F:ATP binding"/>
    <property type="evidence" value="ECO:0007669"/>
    <property type="project" value="UniProtKB-KW"/>
</dbReference>
<reference evidence="17" key="2">
    <citation type="submission" date="2020-12" db="EMBL/GenBank/DDBJ databases">
        <authorList>
            <person name="Kanost M."/>
        </authorList>
    </citation>
    <scope>NUCLEOTIDE SEQUENCE</scope>
</reference>
<dbReference type="GO" id="GO:0006355">
    <property type="term" value="P:regulation of DNA-templated transcription"/>
    <property type="evidence" value="ECO:0007669"/>
    <property type="project" value="InterPro"/>
</dbReference>
<dbReference type="GO" id="GO:0043138">
    <property type="term" value="F:3'-5' DNA helicase activity"/>
    <property type="evidence" value="ECO:0007669"/>
    <property type="project" value="UniProtKB-EC"/>
</dbReference>
<evidence type="ECO:0000256" key="13">
    <source>
        <dbReference type="ARBA" id="ARBA00049360"/>
    </source>
</evidence>